<proteinExistence type="predicted"/>
<reference evidence="2 3" key="1">
    <citation type="journal article" date="2016" name="Nat. Commun.">
        <title>Thousands of microbial genomes shed light on interconnected biogeochemical processes in an aquifer system.</title>
        <authorList>
            <person name="Anantharaman K."/>
            <person name="Brown C.T."/>
            <person name="Hug L.A."/>
            <person name="Sharon I."/>
            <person name="Castelle C.J."/>
            <person name="Probst A.J."/>
            <person name="Thomas B.C."/>
            <person name="Singh A."/>
            <person name="Wilkins M.J."/>
            <person name="Karaoz U."/>
            <person name="Brodie E.L."/>
            <person name="Williams K.H."/>
            <person name="Hubbard S.S."/>
            <person name="Banfield J.F."/>
        </authorList>
    </citation>
    <scope>NUCLEOTIDE SEQUENCE [LARGE SCALE GENOMIC DNA]</scope>
</reference>
<protein>
    <recommendedName>
        <fullName evidence="1">GP-PDE domain-containing protein</fullName>
    </recommendedName>
</protein>
<dbReference type="AlphaFoldDB" id="A0A1G2PRS8"/>
<dbReference type="PROSITE" id="PS51704">
    <property type="entry name" value="GP_PDE"/>
    <property type="match status" value="1"/>
</dbReference>
<dbReference type="GO" id="GO:0006629">
    <property type="term" value="P:lipid metabolic process"/>
    <property type="evidence" value="ECO:0007669"/>
    <property type="project" value="InterPro"/>
</dbReference>
<gene>
    <name evidence="2" type="ORF">A3A97_03750</name>
</gene>
<dbReference type="Pfam" id="PF03009">
    <property type="entry name" value="GDPD"/>
    <property type="match status" value="1"/>
</dbReference>
<evidence type="ECO:0000313" key="3">
    <source>
        <dbReference type="Proteomes" id="UP000176951"/>
    </source>
</evidence>
<name>A0A1G2PRS8_9BACT</name>
<dbReference type="Proteomes" id="UP000176951">
    <property type="component" value="Unassembled WGS sequence"/>
</dbReference>
<dbReference type="EMBL" id="MHSW01000027">
    <property type="protein sequence ID" value="OHA51066.1"/>
    <property type="molecule type" value="Genomic_DNA"/>
</dbReference>
<dbReference type="InterPro" id="IPR017946">
    <property type="entry name" value="PLC-like_Pdiesterase_TIM-brl"/>
</dbReference>
<dbReference type="CDD" id="cd08556">
    <property type="entry name" value="GDPD"/>
    <property type="match status" value="1"/>
</dbReference>
<evidence type="ECO:0000259" key="1">
    <source>
        <dbReference type="PROSITE" id="PS51704"/>
    </source>
</evidence>
<dbReference type="PANTHER" id="PTHR46211">
    <property type="entry name" value="GLYCEROPHOSPHORYL DIESTER PHOSPHODIESTERASE"/>
    <property type="match status" value="1"/>
</dbReference>
<organism evidence="2 3">
    <name type="scientific">Candidatus Terrybacteria bacterium RIFCSPLOWO2_01_FULL_40_23</name>
    <dbReference type="NCBI Taxonomy" id="1802366"/>
    <lineage>
        <taxon>Bacteria</taxon>
        <taxon>Candidatus Terryibacteriota</taxon>
    </lineage>
</organism>
<dbReference type="GO" id="GO:0008081">
    <property type="term" value="F:phosphoric diester hydrolase activity"/>
    <property type="evidence" value="ECO:0007669"/>
    <property type="project" value="InterPro"/>
</dbReference>
<dbReference type="PANTHER" id="PTHR46211:SF1">
    <property type="entry name" value="GLYCEROPHOSPHODIESTER PHOSPHODIESTERASE, CYTOPLASMIC"/>
    <property type="match status" value="1"/>
</dbReference>
<evidence type="ECO:0000313" key="2">
    <source>
        <dbReference type="EMBL" id="OHA51066.1"/>
    </source>
</evidence>
<accession>A0A1G2PRS8</accession>
<sequence length="302" mass="34149">MGISHRRCKDKPFRRFFIALIIFLFCASNLIKAKGNLTYIYSEAIFDQTPKLVVHRGALPGFIPNTREAIVHTLNLIPGAIIEIDVRETSDGMLVLLHDPLLDSETSAEGNVAEKKWDELQQHFRRDANGKITNVSITRLWEIIELLGKYPNAELQIESKPKNSSEYDTLALMVLSDPDIAKRIIITSGDLNILQLIHEKYSALRLGWDPGKLIKDKLHITMVNEIIARAKTINAEIIYLDYGLISENSAAIFVQEFHDVGIAVDVWTINDPFKMCQFIRSGADRITTDRADLFYAIALLCP</sequence>
<comment type="caution">
    <text evidence="2">The sequence shown here is derived from an EMBL/GenBank/DDBJ whole genome shotgun (WGS) entry which is preliminary data.</text>
</comment>
<dbReference type="InterPro" id="IPR030395">
    <property type="entry name" value="GP_PDE_dom"/>
</dbReference>
<dbReference type="Gene3D" id="3.20.20.190">
    <property type="entry name" value="Phosphatidylinositol (PI) phosphodiesterase"/>
    <property type="match status" value="1"/>
</dbReference>
<feature type="domain" description="GP-PDE" evidence="1">
    <location>
        <begin position="50"/>
        <end position="298"/>
    </location>
</feature>
<dbReference type="SUPFAM" id="SSF51695">
    <property type="entry name" value="PLC-like phosphodiesterases"/>
    <property type="match status" value="1"/>
</dbReference>